<proteinExistence type="predicted"/>
<name>A0A1Z4LZ33_9CYAN</name>
<evidence type="ECO:0000313" key="2">
    <source>
        <dbReference type="Proteomes" id="UP000218418"/>
    </source>
</evidence>
<keyword evidence="2" id="KW-1185">Reference proteome</keyword>
<dbReference type="EMBL" id="AP018227">
    <property type="protein sequence ID" value="BAY86483.1"/>
    <property type="molecule type" value="Genomic_DNA"/>
</dbReference>
<protein>
    <submittedName>
        <fullName evidence="1">Uncharacterized protein</fullName>
    </submittedName>
</protein>
<accession>A0A1Z4LZ33</accession>
<dbReference type="OrthoDB" id="564985at2"/>
<evidence type="ECO:0000313" key="1">
    <source>
        <dbReference type="EMBL" id="BAY86483.1"/>
    </source>
</evidence>
<dbReference type="AlphaFoldDB" id="A0A1Z4LZ33"/>
<gene>
    <name evidence="1" type="ORF">NIES267_59920</name>
</gene>
<organism evidence="1 2">
    <name type="scientific">Calothrix parasitica NIES-267</name>
    <dbReference type="NCBI Taxonomy" id="1973488"/>
    <lineage>
        <taxon>Bacteria</taxon>
        <taxon>Bacillati</taxon>
        <taxon>Cyanobacteriota</taxon>
        <taxon>Cyanophyceae</taxon>
        <taxon>Nostocales</taxon>
        <taxon>Calotrichaceae</taxon>
        <taxon>Calothrix</taxon>
    </lineage>
</organism>
<sequence length="181" mass="21313">MLSDIDLIREFVKLSIQKKEVLLANSTLQGEAVYKINQLTARKEGIVATTKLERTLNPFFIKQNSNYWQLISQVLAEYNFLLIGEVDNRGFYQYEYCQIPPGYEMHCEKAGMLWRTWWKYRRKIEGRVIQLELLIRIRNTWYPIRGLAISNGMIYLETLGSEIALGLEDTVIWLSKIKENQ</sequence>
<reference evidence="1 2" key="1">
    <citation type="submission" date="2017-06" db="EMBL/GenBank/DDBJ databases">
        <title>Genome sequencing of cyanobaciteial culture collection at National Institute for Environmental Studies (NIES).</title>
        <authorList>
            <person name="Hirose Y."/>
            <person name="Shimura Y."/>
            <person name="Fujisawa T."/>
            <person name="Nakamura Y."/>
            <person name="Kawachi M."/>
        </authorList>
    </citation>
    <scope>NUCLEOTIDE SEQUENCE [LARGE SCALE GENOMIC DNA]</scope>
    <source>
        <strain evidence="1 2">NIES-267</strain>
    </source>
</reference>
<dbReference type="Proteomes" id="UP000218418">
    <property type="component" value="Chromosome"/>
</dbReference>